<reference evidence="3" key="1">
    <citation type="submission" date="2018-05" db="EMBL/GenBank/DDBJ databases">
        <authorList>
            <person name="Lanie J.A."/>
            <person name="Ng W.-L."/>
            <person name="Kazmierczak K.M."/>
            <person name="Andrzejewski T.M."/>
            <person name="Davidsen T.M."/>
            <person name="Wayne K.J."/>
            <person name="Tettelin H."/>
            <person name="Glass J.I."/>
            <person name="Rusch D."/>
            <person name="Podicherti R."/>
            <person name="Tsui H.-C.T."/>
            <person name="Winkler M.E."/>
        </authorList>
    </citation>
    <scope>NUCLEOTIDE SEQUENCE</scope>
</reference>
<dbReference type="InterPro" id="IPR011701">
    <property type="entry name" value="MFS"/>
</dbReference>
<feature type="transmembrane region" description="Helical" evidence="1">
    <location>
        <begin position="266"/>
        <end position="284"/>
    </location>
</feature>
<dbReference type="Gene3D" id="1.20.1250.20">
    <property type="entry name" value="MFS general substrate transporter like domains"/>
    <property type="match status" value="1"/>
</dbReference>
<feature type="transmembrane region" description="Helical" evidence="1">
    <location>
        <begin position="135"/>
        <end position="155"/>
    </location>
</feature>
<dbReference type="EMBL" id="UINC01005510">
    <property type="protein sequence ID" value="SVA21786.1"/>
    <property type="molecule type" value="Genomic_DNA"/>
</dbReference>
<dbReference type="SUPFAM" id="SSF103473">
    <property type="entry name" value="MFS general substrate transporter"/>
    <property type="match status" value="1"/>
</dbReference>
<dbReference type="GO" id="GO:0022857">
    <property type="term" value="F:transmembrane transporter activity"/>
    <property type="evidence" value="ECO:0007669"/>
    <property type="project" value="InterPro"/>
</dbReference>
<keyword evidence="1" id="KW-0812">Transmembrane</keyword>
<evidence type="ECO:0000313" key="3">
    <source>
        <dbReference type="EMBL" id="SVA21786.1"/>
    </source>
</evidence>
<evidence type="ECO:0000256" key="1">
    <source>
        <dbReference type="SAM" id="Phobius"/>
    </source>
</evidence>
<dbReference type="PROSITE" id="PS50850">
    <property type="entry name" value="MFS"/>
    <property type="match status" value="1"/>
</dbReference>
<gene>
    <name evidence="3" type="ORF">METZ01_LOCUS74640</name>
</gene>
<evidence type="ECO:0000259" key="2">
    <source>
        <dbReference type="PROSITE" id="PS50850"/>
    </source>
</evidence>
<dbReference type="PANTHER" id="PTHR11360">
    <property type="entry name" value="MONOCARBOXYLATE TRANSPORTER"/>
    <property type="match status" value="1"/>
</dbReference>
<feature type="transmembrane region" description="Helical" evidence="1">
    <location>
        <begin position="233"/>
        <end position="254"/>
    </location>
</feature>
<feature type="domain" description="Major facilitator superfamily (MFS) profile" evidence="2">
    <location>
        <begin position="8"/>
        <end position="415"/>
    </location>
</feature>
<dbReference type="InterPro" id="IPR036259">
    <property type="entry name" value="MFS_trans_sf"/>
</dbReference>
<feature type="transmembrane region" description="Helical" evidence="1">
    <location>
        <begin position="7"/>
        <end position="28"/>
    </location>
</feature>
<organism evidence="3">
    <name type="scientific">marine metagenome</name>
    <dbReference type="NCBI Taxonomy" id="408172"/>
    <lineage>
        <taxon>unclassified sequences</taxon>
        <taxon>metagenomes</taxon>
        <taxon>ecological metagenomes</taxon>
    </lineage>
</organism>
<name>A0A381U0L2_9ZZZZ</name>
<dbReference type="AlphaFoldDB" id="A0A381U0L2"/>
<dbReference type="InterPro" id="IPR050327">
    <property type="entry name" value="Proton-linked_MCT"/>
</dbReference>
<feature type="transmembrane region" description="Helical" evidence="1">
    <location>
        <begin position="167"/>
        <end position="187"/>
    </location>
</feature>
<dbReference type="PANTHER" id="PTHR11360:SF290">
    <property type="entry name" value="MONOCARBOXYLATE MFS PERMEASE"/>
    <property type="match status" value="1"/>
</dbReference>
<sequence length="415" mass="42833">MRPSFFYGWLIVVTAGLCYGFGMSPVYYSWSIFAPSLIADLGVGRGDVGGVFGLFTALFQSVGVLVGLAIVRFGLRSVMVAGFCTTTAGLLFLSTADSALDCYIGFSILGGIGVGFSTIVPAQTLGQNWFLRRRALVIGVIFAFGGVVGWLVAPVDAWVLEHYQWRIGWIGIAGVSMVLALLAGALVRETPESMGQVRDGAVPPTEGGRDDAAPLAAISDRWTAAQAVRTPQFALMLVCGVAYSAPFNTAVAHLTLHLTDVGHPNAVAIGLVGTMALISIGGRVMGAAGDWISPQWALAVALALEGLGAGGLLLAADSTLALVAVALIGLGFGMAYISVPVVFSHFFGRKAFSVTTGIRMTITGVLAGLGPWLAGLAFDATGSYTGAFVGLMLVCWAGGACAAAMRHPGSPPRPI</sequence>
<dbReference type="Pfam" id="PF07690">
    <property type="entry name" value="MFS_1"/>
    <property type="match status" value="1"/>
</dbReference>
<dbReference type="InterPro" id="IPR020846">
    <property type="entry name" value="MFS_dom"/>
</dbReference>
<keyword evidence="1" id="KW-0472">Membrane</keyword>
<feature type="transmembrane region" description="Helical" evidence="1">
    <location>
        <begin position="322"/>
        <end position="348"/>
    </location>
</feature>
<feature type="transmembrane region" description="Helical" evidence="1">
    <location>
        <begin position="296"/>
        <end position="316"/>
    </location>
</feature>
<feature type="transmembrane region" description="Helical" evidence="1">
    <location>
        <begin position="360"/>
        <end position="378"/>
    </location>
</feature>
<feature type="transmembrane region" description="Helical" evidence="1">
    <location>
        <begin position="102"/>
        <end position="123"/>
    </location>
</feature>
<protein>
    <recommendedName>
        <fullName evidence="2">Major facilitator superfamily (MFS) profile domain-containing protein</fullName>
    </recommendedName>
</protein>
<feature type="transmembrane region" description="Helical" evidence="1">
    <location>
        <begin position="384"/>
        <end position="405"/>
    </location>
</feature>
<keyword evidence="1" id="KW-1133">Transmembrane helix</keyword>
<feature type="transmembrane region" description="Helical" evidence="1">
    <location>
        <begin position="48"/>
        <end position="71"/>
    </location>
</feature>
<accession>A0A381U0L2</accession>
<proteinExistence type="predicted"/>
<feature type="transmembrane region" description="Helical" evidence="1">
    <location>
        <begin position="78"/>
        <end position="96"/>
    </location>
</feature>